<evidence type="ECO:0000313" key="1">
    <source>
        <dbReference type="EMBL" id="SOY32587.1"/>
    </source>
</evidence>
<keyword evidence="2" id="KW-1185">Reference proteome</keyword>
<sequence length="45" mass="5341">MKIIDWERKGNVVRFALGKDGLDDWDGDDWYKTPYEHMLSLCHGE</sequence>
<gene>
    <name evidence="1" type="ORF">AMURIS_05352</name>
</gene>
<dbReference type="EMBL" id="OFSM01000057">
    <property type="protein sequence ID" value="SOY32587.1"/>
    <property type="molecule type" value="Genomic_DNA"/>
</dbReference>
<dbReference type="Proteomes" id="UP000236311">
    <property type="component" value="Unassembled WGS sequence"/>
</dbReference>
<accession>A0A2K4ZQ52</accession>
<evidence type="ECO:0000313" key="2">
    <source>
        <dbReference type="Proteomes" id="UP000236311"/>
    </source>
</evidence>
<name>A0A2K4ZQ52_9FIRM</name>
<reference evidence="1 2" key="1">
    <citation type="submission" date="2018-01" db="EMBL/GenBank/DDBJ databases">
        <authorList>
            <person name="Gaut B.S."/>
            <person name="Morton B.R."/>
            <person name="Clegg M.T."/>
            <person name="Duvall M.R."/>
        </authorList>
    </citation>
    <scope>NUCLEOTIDE SEQUENCE [LARGE SCALE GENOMIC DNA]</scope>
    <source>
        <strain evidence="1">GP69</strain>
    </source>
</reference>
<protein>
    <submittedName>
        <fullName evidence="1">Uncharacterized protein</fullName>
    </submittedName>
</protein>
<dbReference type="RefSeq" id="WP_172455312.1">
    <property type="nucleotide sequence ID" value="NZ_JANJZD010000063.1"/>
</dbReference>
<organism evidence="1 2">
    <name type="scientific">Acetatifactor muris</name>
    <dbReference type="NCBI Taxonomy" id="879566"/>
    <lineage>
        <taxon>Bacteria</taxon>
        <taxon>Bacillati</taxon>
        <taxon>Bacillota</taxon>
        <taxon>Clostridia</taxon>
        <taxon>Lachnospirales</taxon>
        <taxon>Lachnospiraceae</taxon>
        <taxon>Acetatifactor</taxon>
    </lineage>
</organism>
<proteinExistence type="predicted"/>
<dbReference type="AlphaFoldDB" id="A0A2K4ZQ52"/>